<evidence type="ECO:0000313" key="3">
    <source>
        <dbReference type="Proteomes" id="UP000030755"/>
    </source>
</evidence>
<proteinExistence type="predicted"/>
<name>A0A075ANN5_ROZAC</name>
<dbReference type="Proteomes" id="UP000030755">
    <property type="component" value="Unassembled WGS sequence"/>
</dbReference>
<organism evidence="2 3">
    <name type="scientific">Rozella allomycis (strain CSF55)</name>
    <dbReference type="NCBI Taxonomy" id="988480"/>
    <lineage>
        <taxon>Eukaryota</taxon>
        <taxon>Fungi</taxon>
        <taxon>Fungi incertae sedis</taxon>
        <taxon>Cryptomycota</taxon>
        <taxon>Cryptomycota incertae sedis</taxon>
        <taxon>Rozella</taxon>
    </lineage>
</organism>
<dbReference type="InterPro" id="IPR036397">
    <property type="entry name" value="RNaseH_sf"/>
</dbReference>
<evidence type="ECO:0000259" key="1">
    <source>
        <dbReference type="Pfam" id="PF17921"/>
    </source>
</evidence>
<dbReference type="EMBL" id="KE561214">
    <property type="protein sequence ID" value="EPZ31497.1"/>
    <property type="molecule type" value="Genomic_DNA"/>
</dbReference>
<evidence type="ECO:0000313" key="2">
    <source>
        <dbReference type="EMBL" id="EPZ31497.1"/>
    </source>
</evidence>
<feature type="domain" description="Integrase zinc-binding" evidence="1">
    <location>
        <begin position="22"/>
        <end position="73"/>
    </location>
</feature>
<gene>
    <name evidence="2" type="ORF">O9G_005452</name>
</gene>
<dbReference type="AlphaFoldDB" id="A0A075ANN5"/>
<dbReference type="Gene3D" id="1.10.340.70">
    <property type="match status" value="1"/>
</dbReference>
<protein>
    <recommendedName>
        <fullName evidence="1">Integrase zinc-binding domain-containing protein</fullName>
    </recommendedName>
</protein>
<reference evidence="2 3" key="1">
    <citation type="journal article" date="2013" name="Curr. Biol.">
        <title>Shared signatures of parasitism and phylogenomics unite Cryptomycota and microsporidia.</title>
        <authorList>
            <person name="James T.Y."/>
            <person name="Pelin A."/>
            <person name="Bonen L."/>
            <person name="Ahrendt S."/>
            <person name="Sain D."/>
            <person name="Corradi N."/>
            <person name="Stajich J.E."/>
        </authorList>
    </citation>
    <scope>NUCLEOTIDE SEQUENCE [LARGE SCALE GENOMIC DNA]</scope>
    <source>
        <strain evidence="2 3">CSF55</strain>
    </source>
</reference>
<sequence>MLVCRENLEGLSKVPLRVLMSKEELESLLRSLHDNLGHFSFQTIWSWIKVRFWRPHLFAEVKHFVFSCVQCQRFLMVKPQYSFDGRSSISGLFHCWQLDYLGPFPVSENGNRYVLSFVEVLSGYP</sequence>
<dbReference type="InterPro" id="IPR041588">
    <property type="entry name" value="Integrase_H2C2"/>
</dbReference>
<accession>A0A075ANN5</accession>
<keyword evidence="3" id="KW-1185">Reference proteome</keyword>
<dbReference type="STRING" id="988480.A0A075ANN5"/>
<dbReference type="GO" id="GO:0003676">
    <property type="term" value="F:nucleic acid binding"/>
    <property type="evidence" value="ECO:0007669"/>
    <property type="project" value="InterPro"/>
</dbReference>
<dbReference type="OrthoDB" id="2430298at2759"/>
<dbReference type="HOGENOM" id="CLU_1993891_0_0_1"/>
<dbReference type="InterPro" id="IPR052160">
    <property type="entry name" value="Gypsy_RT_Integrase-like"/>
</dbReference>
<dbReference type="Gene3D" id="3.30.420.10">
    <property type="entry name" value="Ribonuclease H-like superfamily/Ribonuclease H"/>
    <property type="match status" value="1"/>
</dbReference>
<dbReference type="Pfam" id="PF17921">
    <property type="entry name" value="Integrase_H2C2"/>
    <property type="match status" value="1"/>
</dbReference>
<feature type="non-terminal residue" evidence="2">
    <location>
        <position position="125"/>
    </location>
</feature>
<dbReference type="PANTHER" id="PTHR47266">
    <property type="entry name" value="ENDONUCLEASE-RELATED"/>
    <property type="match status" value="1"/>
</dbReference>